<reference evidence="1 2" key="1">
    <citation type="journal article" date="2014" name="Am. J. Bot.">
        <title>Genome assembly and annotation for red clover (Trifolium pratense; Fabaceae).</title>
        <authorList>
            <person name="Istvanek J."/>
            <person name="Jaros M."/>
            <person name="Krenek A."/>
            <person name="Repkova J."/>
        </authorList>
    </citation>
    <scope>NUCLEOTIDE SEQUENCE [LARGE SCALE GENOMIC DNA]</scope>
    <source>
        <strain evidence="2">cv. Tatra</strain>
        <tissue evidence="1">Young leaves</tissue>
    </source>
</reference>
<evidence type="ECO:0000313" key="2">
    <source>
        <dbReference type="Proteomes" id="UP000236291"/>
    </source>
</evidence>
<protein>
    <submittedName>
        <fullName evidence="1">Uncharacterized protein</fullName>
    </submittedName>
</protein>
<organism evidence="1 2">
    <name type="scientific">Trifolium pratense</name>
    <name type="common">Red clover</name>
    <dbReference type="NCBI Taxonomy" id="57577"/>
    <lineage>
        <taxon>Eukaryota</taxon>
        <taxon>Viridiplantae</taxon>
        <taxon>Streptophyta</taxon>
        <taxon>Embryophyta</taxon>
        <taxon>Tracheophyta</taxon>
        <taxon>Spermatophyta</taxon>
        <taxon>Magnoliopsida</taxon>
        <taxon>eudicotyledons</taxon>
        <taxon>Gunneridae</taxon>
        <taxon>Pentapetalae</taxon>
        <taxon>rosids</taxon>
        <taxon>fabids</taxon>
        <taxon>Fabales</taxon>
        <taxon>Fabaceae</taxon>
        <taxon>Papilionoideae</taxon>
        <taxon>50 kb inversion clade</taxon>
        <taxon>NPAAA clade</taxon>
        <taxon>Hologalegina</taxon>
        <taxon>IRL clade</taxon>
        <taxon>Trifolieae</taxon>
        <taxon>Trifolium</taxon>
    </lineage>
</organism>
<dbReference type="AlphaFoldDB" id="A0A2K3PDI8"/>
<dbReference type="PANTHER" id="PTHR33116">
    <property type="entry name" value="REVERSE TRANSCRIPTASE ZINC-BINDING DOMAIN-CONTAINING PROTEIN-RELATED-RELATED"/>
    <property type="match status" value="1"/>
</dbReference>
<sequence length="254" mass="29609">MVRFNEIKRSHGEEIVEKNSKVEDDKKVEHVEKIIIDVEVEDSVLRVDLARDYMSGQEVSQDKTSVTRSLRLVRSYQCGKLLIFHLQERMQRNFIWEDTENKRRFHVVGWDKITAPKWKGGLGMRKLEVMNKACLCKLGWKMQTDSKELWCNVLNNRMSKATDSSLCKPLENVRPLIERASYWSIGNGRCIDAWSEAWIEDGIVLDQIVVIPHHLHGRKLFELVDGEGKWDWGVLENWMPDVLLKKIATVLPPI</sequence>
<reference evidence="1 2" key="2">
    <citation type="journal article" date="2017" name="Front. Plant Sci.">
        <title>Gene Classification and Mining of Molecular Markers Useful in Red Clover (Trifolium pratense) Breeding.</title>
        <authorList>
            <person name="Istvanek J."/>
            <person name="Dluhosova J."/>
            <person name="Dluhos P."/>
            <person name="Patkova L."/>
            <person name="Nedelnik J."/>
            <person name="Repkova J."/>
        </authorList>
    </citation>
    <scope>NUCLEOTIDE SEQUENCE [LARGE SCALE GENOMIC DNA]</scope>
    <source>
        <strain evidence="2">cv. Tatra</strain>
        <tissue evidence="1">Young leaves</tissue>
    </source>
</reference>
<proteinExistence type="predicted"/>
<evidence type="ECO:0000313" key="1">
    <source>
        <dbReference type="EMBL" id="PNY13358.1"/>
    </source>
</evidence>
<accession>A0A2K3PDI8</accession>
<gene>
    <name evidence="1" type="ORF">L195_g010011</name>
</gene>
<name>A0A2K3PDI8_TRIPR</name>
<comment type="caution">
    <text evidence="1">The sequence shown here is derived from an EMBL/GenBank/DDBJ whole genome shotgun (WGS) entry which is preliminary data.</text>
</comment>
<dbReference type="EMBL" id="ASHM01006019">
    <property type="protein sequence ID" value="PNY13358.1"/>
    <property type="molecule type" value="Genomic_DNA"/>
</dbReference>
<dbReference type="Proteomes" id="UP000236291">
    <property type="component" value="Unassembled WGS sequence"/>
</dbReference>
<dbReference type="PANTHER" id="PTHR33116:SF78">
    <property type="entry name" value="OS12G0587133 PROTEIN"/>
    <property type="match status" value="1"/>
</dbReference>